<dbReference type="EC" id="3.2.1.4" evidence="2"/>
<feature type="signal peptide" evidence="7">
    <location>
        <begin position="1"/>
        <end position="21"/>
    </location>
</feature>
<evidence type="ECO:0000313" key="9">
    <source>
        <dbReference type="Proteomes" id="UP001595420"/>
    </source>
</evidence>
<dbReference type="Proteomes" id="UP001595420">
    <property type="component" value="Unassembled WGS sequence"/>
</dbReference>
<organism evidence="8 9">
    <name type="scientific">Falsiroseomonas tokyonensis</name>
    <dbReference type="NCBI Taxonomy" id="430521"/>
    <lineage>
        <taxon>Bacteria</taxon>
        <taxon>Pseudomonadati</taxon>
        <taxon>Pseudomonadota</taxon>
        <taxon>Alphaproteobacteria</taxon>
        <taxon>Acetobacterales</taxon>
        <taxon>Roseomonadaceae</taxon>
        <taxon>Falsiroseomonas</taxon>
    </lineage>
</organism>
<keyword evidence="4" id="KW-0136">Cellulose degradation</keyword>
<keyword evidence="5" id="KW-0326">Glycosidase</keyword>
<gene>
    <name evidence="8" type="ORF">ACFOD3_01240</name>
</gene>
<dbReference type="RefSeq" id="WP_216833859.1">
    <property type="nucleotide sequence ID" value="NZ_JAFNJS010000001.1"/>
</dbReference>
<keyword evidence="6" id="KW-0119">Carbohydrate metabolism</keyword>
<accession>A0ABV7BQU9</accession>
<comment type="catalytic activity">
    <reaction evidence="1">
        <text>Endohydrolysis of (1-&gt;4)-beta-D-glucosidic linkages in cellulose, lichenin and cereal beta-D-glucans.</text>
        <dbReference type="EC" id="3.2.1.4"/>
    </reaction>
</comment>
<feature type="chain" id="PRO_5045179946" description="cellulase" evidence="7">
    <location>
        <begin position="22"/>
        <end position="367"/>
    </location>
</feature>
<reference evidence="9" key="1">
    <citation type="journal article" date="2019" name="Int. J. Syst. Evol. Microbiol.">
        <title>The Global Catalogue of Microorganisms (GCM) 10K type strain sequencing project: providing services to taxonomists for standard genome sequencing and annotation.</title>
        <authorList>
            <consortium name="The Broad Institute Genomics Platform"/>
            <consortium name="The Broad Institute Genome Sequencing Center for Infectious Disease"/>
            <person name="Wu L."/>
            <person name="Ma J."/>
        </authorList>
    </citation>
    <scope>NUCLEOTIDE SEQUENCE [LARGE SCALE GENOMIC DNA]</scope>
    <source>
        <strain evidence="9">CGMCC 1.16855</strain>
    </source>
</reference>
<evidence type="ECO:0000313" key="8">
    <source>
        <dbReference type="EMBL" id="MFC2998495.1"/>
    </source>
</evidence>
<comment type="caution">
    <text evidence="8">The sequence shown here is derived from an EMBL/GenBank/DDBJ whole genome shotgun (WGS) entry which is preliminary data.</text>
</comment>
<dbReference type="GO" id="GO:0016787">
    <property type="term" value="F:hydrolase activity"/>
    <property type="evidence" value="ECO:0007669"/>
    <property type="project" value="UniProtKB-KW"/>
</dbReference>
<keyword evidence="3 8" id="KW-0378">Hydrolase</keyword>
<dbReference type="EMBL" id="JBHRSB010000001">
    <property type="protein sequence ID" value="MFC2998495.1"/>
    <property type="molecule type" value="Genomic_DNA"/>
</dbReference>
<keyword evidence="7" id="KW-0732">Signal</keyword>
<evidence type="ECO:0000256" key="1">
    <source>
        <dbReference type="ARBA" id="ARBA00000966"/>
    </source>
</evidence>
<protein>
    <recommendedName>
        <fullName evidence="2">cellulase</fullName>
        <ecNumber evidence="2">3.2.1.4</ecNumber>
    </recommendedName>
</protein>
<name>A0ABV7BQU9_9PROT</name>
<dbReference type="Pfam" id="PF01270">
    <property type="entry name" value="Glyco_hydro_8"/>
    <property type="match status" value="1"/>
</dbReference>
<dbReference type="InterPro" id="IPR002037">
    <property type="entry name" value="Glyco_hydro_8"/>
</dbReference>
<evidence type="ECO:0000256" key="3">
    <source>
        <dbReference type="ARBA" id="ARBA00022801"/>
    </source>
</evidence>
<dbReference type="InterPro" id="IPR006311">
    <property type="entry name" value="TAT_signal"/>
</dbReference>
<keyword evidence="9" id="KW-1185">Reference proteome</keyword>
<evidence type="ECO:0000256" key="5">
    <source>
        <dbReference type="ARBA" id="ARBA00023295"/>
    </source>
</evidence>
<sequence>MSFPLRRRTFLALAAATPSLAAPSLGLGATGDRAGPGEPALDPEEWRAFASRFLRPDGRVVDTANQGISHSEGQGWALLCAEQALDREAFDSILGWTRRVLGRPHDALLSWRFRPDASGHGGQVDDPNNATDGDLMYAWALLRAGRRWRSADYTAEGVAVARDVLRLLVRQVGDEMVLLPGAAGFEQRDHVVINPSYYAFPAFRALAQAVPDPIWLRLASDGLSLLRRARFGRWGLPADWVALPRTGGRPSPAPGWPARFSYDAVRVPLYLAWAGLGREPAAAGAARFWSDPNHRRMPAWTDFGSDAISPYAAPSGIVAVAQLAIAKHAEVSPMPSWPFSGEAKDYYSAVLTLLARLAWRDSLQASI</sequence>
<evidence type="ECO:0000256" key="7">
    <source>
        <dbReference type="SAM" id="SignalP"/>
    </source>
</evidence>
<evidence type="ECO:0000256" key="6">
    <source>
        <dbReference type="ARBA" id="ARBA00023326"/>
    </source>
</evidence>
<evidence type="ECO:0000256" key="2">
    <source>
        <dbReference type="ARBA" id="ARBA00012601"/>
    </source>
</evidence>
<proteinExistence type="predicted"/>
<dbReference type="PROSITE" id="PS51318">
    <property type="entry name" value="TAT"/>
    <property type="match status" value="1"/>
</dbReference>
<evidence type="ECO:0000256" key="4">
    <source>
        <dbReference type="ARBA" id="ARBA00023001"/>
    </source>
</evidence>
<keyword evidence="6" id="KW-0624">Polysaccharide degradation</keyword>